<gene>
    <name evidence="3" type="ORF">ACFFRI_10390</name>
</gene>
<organism evidence="3 4">
    <name type="scientific">Nocardioides plantarum</name>
    <dbReference type="NCBI Taxonomy" id="29299"/>
    <lineage>
        <taxon>Bacteria</taxon>
        <taxon>Bacillati</taxon>
        <taxon>Actinomycetota</taxon>
        <taxon>Actinomycetes</taxon>
        <taxon>Propionibacteriales</taxon>
        <taxon>Nocardioidaceae</taxon>
        <taxon>Nocardioides</taxon>
    </lineage>
</organism>
<keyword evidence="2" id="KW-0408">Iron</keyword>
<keyword evidence="2" id="KW-0560">Oxidoreductase</keyword>
<proteinExistence type="inferred from homology"/>
<dbReference type="InterPro" id="IPR017972">
    <property type="entry name" value="Cyt_P450_CS"/>
</dbReference>
<keyword evidence="2" id="KW-0349">Heme</keyword>
<keyword evidence="2" id="KW-0479">Metal-binding</keyword>
<name>A0ABV5K9P7_9ACTN</name>
<evidence type="ECO:0000256" key="2">
    <source>
        <dbReference type="RuleBase" id="RU000461"/>
    </source>
</evidence>
<evidence type="ECO:0000256" key="1">
    <source>
        <dbReference type="ARBA" id="ARBA00010617"/>
    </source>
</evidence>
<dbReference type="PROSITE" id="PS00086">
    <property type="entry name" value="CYTOCHROME_P450"/>
    <property type="match status" value="1"/>
</dbReference>
<evidence type="ECO:0000313" key="4">
    <source>
        <dbReference type="Proteomes" id="UP001589750"/>
    </source>
</evidence>
<evidence type="ECO:0000313" key="3">
    <source>
        <dbReference type="EMBL" id="MFB9313452.1"/>
    </source>
</evidence>
<dbReference type="Proteomes" id="UP001589750">
    <property type="component" value="Unassembled WGS sequence"/>
</dbReference>
<dbReference type="PANTHER" id="PTHR46696:SF4">
    <property type="entry name" value="BIOTIN BIOSYNTHESIS CYTOCHROME P450"/>
    <property type="match status" value="1"/>
</dbReference>
<dbReference type="CDD" id="cd20625">
    <property type="entry name" value="CYP164-like"/>
    <property type="match status" value="1"/>
</dbReference>
<keyword evidence="4" id="KW-1185">Reference proteome</keyword>
<dbReference type="RefSeq" id="WP_140007914.1">
    <property type="nucleotide sequence ID" value="NZ_JBHMDG010000012.1"/>
</dbReference>
<sequence>MASDTAAPTPRPPLERLRQGARWGLNHALPKWVIARAARAGDLHARLVVASRTSSDVPLDLFEQIRVAGPLHRSTYSFVTASHPTVREVLANPDMRAGVDFGSASGPLGRLGRWSAATAPIGPLTPPSLLVTEPPDHTRMRKLVTRVFTVKAVQGLRERTEQIADELLDSLAARARADGSSTDPVDLVPAYCALLPVTVIAEILGVPEVDRDKVLEFGSGAAPSLDLGLSWPEFRSVEDALSRFEGWLTAHLELKRRVPGDDLLSKLVAARDDDGVALTDSELRATAGLVLAAGFETTVNLLSNGIALLHDNPDQLALLRREPGRWPAAVEEVLRLDPPVLLTGRTAVRDTEVSGVRVPRGGVVTALLAGANRDPDVFADPGTFDVSRSNANEHLSFSGGRHFCLGAALARMEGEVGLRRLFDRYPDLRLQPGARRRDTRILRGFETLPATLS</sequence>
<keyword evidence="2" id="KW-0503">Monooxygenase</keyword>
<dbReference type="Pfam" id="PF00067">
    <property type="entry name" value="p450"/>
    <property type="match status" value="2"/>
</dbReference>
<dbReference type="EMBL" id="JBHMDG010000012">
    <property type="protein sequence ID" value="MFB9313452.1"/>
    <property type="molecule type" value="Genomic_DNA"/>
</dbReference>
<comment type="similarity">
    <text evidence="1 2">Belongs to the cytochrome P450 family.</text>
</comment>
<dbReference type="PRINTS" id="PR00359">
    <property type="entry name" value="BP450"/>
</dbReference>
<dbReference type="Gene3D" id="1.10.630.10">
    <property type="entry name" value="Cytochrome P450"/>
    <property type="match status" value="1"/>
</dbReference>
<dbReference type="InterPro" id="IPR036396">
    <property type="entry name" value="Cyt_P450_sf"/>
</dbReference>
<dbReference type="SUPFAM" id="SSF48264">
    <property type="entry name" value="Cytochrome P450"/>
    <property type="match status" value="1"/>
</dbReference>
<dbReference type="InterPro" id="IPR001128">
    <property type="entry name" value="Cyt_P450"/>
</dbReference>
<reference evidence="3 4" key="1">
    <citation type="submission" date="2024-09" db="EMBL/GenBank/DDBJ databases">
        <authorList>
            <person name="Sun Q."/>
            <person name="Mori K."/>
        </authorList>
    </citation>
    <scope>NUCLEOTIDE SEQUENCE [LARGE SCALE GENOMIC DNA]</scope>
    <source>
        <strain evidence="3 4">JCM 9626</strain>
    </source>
</reference>
<protein>
    <submittedName>
        <fullName evidence="3">Cytochrome P450</fullName>
    </submittedName>
</protein>
<dbReference type="PRINTS" id="PR00385">
    <property type="entry name" value="P450"/>
</dbReference>
<dbReference type="InterPro" id="IPR002397">
    <property type="entry name" value="Cyt_P450_B"/>
</dbReference>
<comment type="caution">
    <text evidence="3">The sequence shown here is derived from an EMBL/GenBank/DDBJ whole genome shotgun (WGS) entry which is preliminary data.</text>
</comment>
<dbReference type="PANTHER" id="PTHR46696">
    <property type="entry name" value="P450, PUTATIVE (EUROFUNG)-RELATED"/>
    <property type="match status" value="1"/>
</dbReference>
<accession>A0ABV5K9P7</accession>